<keyword evidence="1" id="KW-0732">Signal</keyword>
<dbReference type="SUPFAM" id="SSF47473">
    <property type="entry name" value="EF-hand"/>
    <property type="match status" value="1"/>
</dbReference>
<evidence type="ECO:0000256" key="1">
    <source>
        <dbReference type="SAM" id="SignalP"/>
    </source>
</evidence>
<dbReference type="Proteomes" id="UP000515312">
    <property type="component" value="Chromosome"/>
</dbReference>
<proteinExistence type="predicted"/>
<keyword evidence="4" id="KW-1185">Reference proteome</keyword>
<dbReference type="EMBL" id="CP060394">
    <property type="protein sequence ID" value="QNI32031.1"/>
    <property type="molecule type" value="Genomic_DNA"/>
</dbReference>
<feature type="chain" id="PRO_5028898691" description="EF-hand domain-containing protein" evidence="1">
    <location>
        <begin position="20"/>
        <end position="108"/>
    </location>
</feature>
<dbReference type="InterPro" id="IPR011992">
    <property type="entry name" value="EF-hand-dom_pair"/>
</dbReference>
<feature type="domain" description="EF-hand" evidence="2">
    <location>
        <begin position="43"/>
        <end position="78"/>
    </location>
</feature>
<feature type="signal peptide" evidence="1">
    <location>
        <begin position="1"/>
        <end position="19"/>
    </location>
</feature>
<dbReference type="PROSITE" id="PS50222">
    <property type="entry name" value="EF_HAND_2"/>
    <property type="match status" value="1"/>
</dbReference>
<dbReference type="RefSeq" id="WP_186742988.1">
    <property type="nucleotide sequence ID" value="NZ_CP060394.1"/>
</dbReference>
<evidence type="ECO:0000313" key="3">
    <source>
        <dbReference type="EMBL" id="QNI32031.1"/>
    </source>
</evidence>
<name>A0A7G8BHL1_9BACT</name>
<evidence type="ECO:0000313" key="4">
    <source>
        <dbReference type="Proteomes" id="UP000515312"/>
    </source>
</evidence>
<gene>
    <name evidence="3" type="ORF">H7849_23965</name>
</gene>
<dbReference type="GO" id="GO:0005509">
    <property type="term" value="F:calcium ion binding"/>
    <property type="evidence" value="ECO:0007669"/>
    <property type="project" value="InterPro"/>
</dbReference>
<evidence type="ECO:0000259" key="2">
    <source>
        <dbReference type="PROSITE" id="PS50222"/>
    </source>
</evidence>
<sequence>MFKARVSPLVFLFAATLFAVGSIAGVSFAQKDAVPKPQDKLALGEDQVTQLLLLMDTNKDGRITKQEWMKFMEAEFDRLDKQKSGVINTKEIAQSRVRLSPVPTSVGK</sequence>
<reference evidence="3 4" key="1">
    <citation type="submission" date="2020-08" db="EMBL/GenBank/DDBJ databases">
        <title>Edaphobacter telluris sp. nov. and Acidobacterium dinghuensis sp. nov., two acidobacteria isolated from forest soil.</title>
        <authorList>
            <person name="Fu J."/>
            <person name="Qiu L."/>
        </authorList>
    </citation>
    <scope>NUCLEOTIDE SEQUENCE [LARGE SCALE GENOMIC DNA]</scope>
    <source>
        <strain evidence="3">4Y35</strain>
    </source>
</reference>
<organism evidence="3 4">
    <name type="scientific">Alloacidobacterium dinghuense</name>
    <dbReference type="NCBI Taxonomy" id="2763107"/>
    <lineage>
        <taxon>Bacteria</taxon>
        <taxon>Pseudomonadati</taxon>
        <taxon>Acidobacteriota</taxon>
        <taxon>Terriglobia</taxon>
        <taxon>Terriglobales</taxon>
        <taxon>Acidobacteriaceae</taxon>
        <taxon>Alloacidobacterium</taxon>
    </lineage>
</organism>
<dbReference type="KEGG" id="adin:H7849_23965"/>
<dbReference type="InterPro" id="IPR018247">
    <property type="entry name" value="EF_Hand_1_Ca_BS"/>
</dbReference>
<dbReference type="Pfam" id="PF13202">
    <property type="entry name" value="EF-hand_5"/>
    <property type="match status" value="1"/>
</dbReference>
<protein>
    <recommendedName>
        <fullName evidence="2">EF-hand domain-containing protein</fullName>
    </recommendedName>
</protein>
<dbReference type="PROSITE" id="PS00018">
    <property type="entry name" value="EF_HAND_1"/>
    <property type="match status" value="1"/>
</dbReference>
<accession>A0A7G8BHL1</accession>
<dbReference type="AlphaFoldDB" id="A0A7G8BHL1"/>
<dbReference type="InterPro" id="IPR002048">
    <property type="entry name" value="EF_hand_dom"/>
</dbReference>
<dbReference type="Gene3D" id="1.10.238.10">
    <property type="entry name" value="EF-hand"/>
    <property type="match status" value="1"/>
</dbReference>